<sequence>MPRAPRTGTPSKQRKHLKTASAAAKEKREKENIPAVPLSTPPPRPNARILADNVLLRSQVQRLKSAKKNAVKRENRLRKKVQELECKTKDAREELKKATAHGEAEVRAVLKKKREDELGWRRRLAEAKHLVDQAKYKLAWSNGELKKKISDLSQLRGALRLANRQLNRRKDALMRATNGSRSAKHVLRMQAKRGRAYKTELRCIARAMVSSGCKEGKVGDLMQGIARVFGIDLDRAISRRTVRRAILEGLVASQVQLGAEMKLTSGIPDLLIEDRRNLETIVHIGVYDALRDRVMTTFLATLGLYQNLRCLHVAGITVDLTWRERLLSLSNLEELTLDGCEILPRDGSVLRIRSGA</sequence>
<feature type="region of interest" description="Disordered" evidence="2">
    <location>
        <begin position="1"/>
        <end position="46"/>
    </location>
</feature>
<proteinExistence type="predicted"/>
<name>A0AAD7FDU7_9AGAR</name>
<evidence type="ECO:0000313" key="3">
    <source>
        <dbReference type="EMBL" id="KAJ7618017.1"/>
    </source>
</evidence>
<dbReference type="EMBL" id="JARKIF010000020">
    <property type="protein sequence ID" value="KAJ7618017.1"/>
    <property type="molecule type" value="Genomic_DNA"/>
</dbReference>
<evidence type="ECO:0000256" key="2">
    <source>
        <dbReference type="SAM" id="MobiDB-lite"/>
    </source>
</evidence>
<organism evidence="3 4">
    <name type="scientific">Roridomyces roridus</name>
    <dbReference type="NCBI Taxonomy" id="1738132"/>
    <lineage>
        <taxon>Eukaryota</taxon>
        <taxon>Fungi</taxon>
        <taxon>Dikarya</taxon>
        <taxon>Basidiomycota</taxon>
        <taxon>Agaricomycotina</taxon>
        <taxon>Agaricomycetes</taxon>
        <taxon>Agaricomycetidae</taxon>
        <taxon>Agaricales</taxon>
        <taxon>Marasmiineae</taxon>
        <taxon>Mycenaceae</taxon>
        <taxon>Roridomyces</taxon>
    </lineage>
</organism>
<feature type="coiled-coil region" evidence="1">
    <location>
        <begin position="60"/>
        <end position="101"/>
    </location>
</feature>
<evidence type="ECO:0000256" key="1">
    <source>
        <dbReference type="SAM" id="Coils"/>
    </source>
</evidence>
<accession>A0AAD7FDU7</accession>
<comment type="caution">
    <text evidence="3">The sequence shown here is derived from an EMBL/GenBank/DDBJ whole genome shotgun (WGS) entry which is preliminary data.</text>
</comment>
<dbReference type="Proteomes" id="UP001221142">
    <property type="component" value="Unassembled WGS sequence"/>
</dbReference>
<dbReference type="AlphaFoldDB" id="A0AAD7FDU7"/>
<protein>
    <submittedName>
        <fullName evidence="3">Uncharacterized protein</fullName>
    </submittedName>
</protein>
<gene>
    <name evidence="3" type="ORF">FB45DRAFT_1034258</name>
</gene>
<keyword evidence="1" id="KW-0175">Coiled coil</keyword>
<evidence type="ECO:0000313" key="4">
    <source>
        <dbReference type="Proteomes" id="UP001221142"/>
    </source>
</evidence>
<reference evidence="3" key="1">
    <citation type="submission" date="2023-03" db="EMBL/GenBank/DDBJ databases">
        <title>Massive genome expansion in bonnet fungi (Mycena s.s.) driven by repeated elements and novel gene families across ecological guilds.</title>
        <authorList>
            <consortium name="Lawrence Berkeley National Laboratory"/>
            <person name="Harder C.B."/>
            <person name="Miyauchi S."/>
            <person name="Viragh M."/>
            <person name="Kuo A."/>
            <person name="Thoen E."/>
            <person name="Andreopoulos B."/>
            <person name="Lu D."/>
            <person name="Skrede I."/>
            <person name="Drula E."/>
            <person name="Henrissat B."/>
            <person name="Morin E."/>
            <person name="Kohler A."/>
            <person name="Barry K."/>
            <person name="LaButti K."/>
            <person name="Morin E."/>
            <person name="Salamov A."/>
            <person name="Lipzen A."/>
            <person name="Mereny Z."/>
            <person name="Hegedus B."/>
            <person name="Baldrian P."/>
            <person name="Stursova M."/>
            <person name="Weitz H."/>
            <person name="Taylor A."/>
            <person name="Grigoriev I.V."/>
            <person name="Nagy L.G."/>
            <person name="Martin F."/>
            <person name="Kauserud H."/>
        </authorList>
    </citation>
    <scope>NUCLEOTIDE SEQUENCE</scope>
    <source>
        <strain evidence="3">9284</strain>
    </source>
</reference>
<keyword evidence="4" id="KW-1185">Reference proteome</keyword>